<protein>
    <submittedName>
        <fullName evidence="1">Uncharacterized protein</fullName>
    </submittedName>
</protein>
<reference evidence="1" key="1">
    <citation type="submission" date="2022-11" db="EMBL/GenBank/DDBJ databases">
        <authorList>
            <person name="Petersen C."/>
        </authorList>
    </citation>
    <scope>NUCLEOTIDE SEQUENCE</scope>
    <source>
        <strain evidence="1">IBT 29864</strain>
    </source>
</reference>
<gene>
    <name evidence="1" type="ORF">N7496_007145</name>
</gene>
<dbReference type="OrthoDB" id="73875at2759"/>
<reference evidence="1" key="2">
    <citation type="journal article" date="2023" name="IMA Fungus">
        <title>Comparative genomic study of the Penicillium genus elucidates a diverse pangenome and 15 lateral gene transfer events.</title>
        <authorList>
            <person name="Petersen C."/>
            <person name="Sorensen T."/>
            <person name="Nielsen M.R."/>
            <person name="Sondergaard T.E."/>
            <person name="Sorensen J.L."/>
            <person name="Fitzpatrick D.A."/>
            <person name="Frisvad J.C."/>
            <person name="Nielsen K.L."/>
        </authorList>
    </citation>
    <scope>NUCLEOTIDE SEQUENCE</scope>
    <source>
        <strain evidence="1">IBT 29864</strain>
    </source>
</reference>
<dbReference type="EMBL" id="JAPZBS010000005">
    <property type="protein sequence ID" value="KAJ5371053.1"/>
    <property type="molecule type" value="Genomic_DNA"/>
</dbReference>
<accession>A0A9W9S7I9</accession>
<evidence type="ECO:0000313" key="1">
    <source>
        <dbReference type="EMBL" id="KAJ5371053.1"/>
    </source>
</evidence>
<comment type="caution">
    <text evidence="1">The sequence shown here is derived from an EMBL/GenBank/DDBJ whole genome shotgun (WGS) entry which is preliminary data.</text>
</comment>
<dbReference type="AlphaFoldDB" id="A0A9W9S7I9"/>
<dbReference type="Proteomes" id="UP001147782">
    <property type="component" value="Unassembled WGS sequence"/>
</dbReference>
<name>A0A9W9S7I9_9EURO</name>
<organism evidence="1 2">
    <name type="scientific">Penicillium cataractarum</name>
    <dbReference type="NCBI Taxonomy" id="2100454"/>
    <lineage>
        <taxon>Eukaryota</taxon>
        <taxon>Fungi</taxon>
        <taxon>Dikarya</taxon>
        <taxon>Ascomycota</taxon>
        <taxon>Pezizomycotina</taxon>
        <taxon>Eurotiomycetes</taxon>
        <taxon>Eurotiomycetidae</taxon>
        <taxon>Eurotiales</taxon>
        <taxon>Aspergillaceae</taxon>
        <taxon>Penicillium</taxon>
    </lineage>
</organism>
<dbReference type="GeneID" id="81439253"/>
<proteinExistence type="predicted"/>
<sequence>MTWQLICFTIGNPDDWYSIMTSGYSTGGATCSDFPAVDECVSLSEDLCTDGQITSELFWAAFLAQRLYSSMLQWNDAFTAATFISSLDVSTIATTFTPQTQGKTLSFDSFLSGFSTGLGIAASVAPEDDIAVGAFSTGVSNIESIVGFLSSSSSFTLPDESDLETALETLLTELVEGTITAMANLTTAIFKDPNQASGLSSSLIDGPFMYPVSNYFYNSKILFTLDSETFVDMVNTFNSTIKMYMVGAALGDGDYYILRDSSTTEADCTDTAKYYIDGSCYTLAYPGASECIAGMGTQTIATEDTINSITSYGIDVEEMIINSYTCQNTTGQYFGSLEVDVTDLASTGTLPACFFNLPVLDLVPTTITAYTTPFDISPCWITEVTNVTLGTDRIVGETYLPDNLATVFDTSYCSCGGVMLCRRMDVC</sequence>
<dbReference type="RefSeq" id="XP_056555487.1">
    <property type="nucleotide sequence ID" value="XM_056700074.1"/>
</dbReference>
<keyword evidence="2" id="KW-1185">Reference proteome</keyword>
<evidence type="ECO:0000313" key="2">
    <source>
        <dbReference type="Proteomes" id="UP001147782"/>
    </source>
</evidence>